<protein>
    <submittedName>
        <fullName evidence="1">Uncharacterized protein</fullName>
    </submittedName>
</protein>
<reference evidence="1" key="1">
    <citation type="submission" date="2021-01" db="EMBL/GenBank/DDBJ databases">
        <authorList>
            <person name="Corre E."/>
            <person name="Pelletier E."/>
            <person name="Niang G."/>
            <person name="Scheremetjew M."/>
            <person name="Finn R."/>
            <person name="Kale V."/>
            <person name="Holt S."/>
            <person name="Cochrane G."/>
            <person name="Meng A."/>
            <person name="Brown T."/>
            <person name="Cohen L."/>
        </authorList>
    </citation>
    <scope>NUCLEOTIDE SEQUENCE</scope>
    <source>
        <strain evidence="1">CCMP147</strain>
    </source>
</reference>
<sequence>MSLRGRGRKLSLVERKSIMLVSADCFRPWRSVSRGVLLGAFLAMIFLQYCQEAGSTAIASAHTCTITSVDRMKALEEFSEGSTTAVAVASSIPRGGGLIPGGYHPFGYGLTDLGRRYLEFDGSLDGDVGRFLASLKSGGRKTRSILKDQWLEVVRVSKKGQAMRILRTLDDLLDFCLKAGFIN</sequence>
<proteinExistence type="predicted"/>
<evidence type="ECO:0000313" key="1">
    <source>
        <dbReference type="EMBL" id="CAD8323509.1"/>
    </source>
</evidence>
<dbReference type="EMBL" id="HBED01043600">
    <property type="protein sequence ID" value="CAD8323509.1"/>
    <property type="molecule type" value="Transcribed_RNA"/>
</dbReference>
<name>A0A7R9ZH66_9STRA</name>
<dbReference type="AlphaFoldDB" id="A0A7R9ZH66"/>
<accession>A0A7R9ZH66</accession>
<gene>
    <name evidence="1" type="ORF">TDUB1175_LOCUS21927</name>
</gene>
<organism evidence="1">
    <name type="scientific">Pseudictyota dubia</name>
    <dbReference type="NCBI Taxonomy" id="2749911"/>
    <lineage>
        <taxon>Eukaryota</taxon>
        <taxon>Sar</taxon>
        <taxon>Stramenopiles</taxon>
        <taxon>Ochrophyta</taxon>
        <taxon>Bacillariophyta</taxon>
        <taxon>Mediophyceae</taxon>
        <taxon>Biddulphiophycidae</taxon>
        <taxon>Eupodiscales</taxon>
        <taxon>Odontellaceae</taxon>
        <taxon>Pseudictyota</taxon>
    </lineage>
</organism>